<dbReference type="Proteomes" id="UP000001568">
    <property type="component" value="Chromosome 12"/>
</dbReference>
<dbReference type="Gramene" id="ABO98985">
    <property type="protein sequence ID" value="ABO98985"/>
    <property type="gene ID" value="OSTLU_93558"/>
</dbReference>
<protein>
    <recommendedName>
        <fullName evidence="6">Cytochrome c domain-containing protein</fullName>
    </recommendedName>
</protein>
<evidence type="ECO:0000256" key="3">
    <source>
        <dbReference type="PROSITE-ProRule" id="PRU00433"/>
    </source>
</evidence>
<keyword evidence="5" id="KW-0732">Signal</keyword>
<evidence type="ECO:0000256" key="1">
    <source>
        <dbReference type="ARBA" id="ARBA00022723"/>
    </source>
</evidence>
<keyword evidence="2 3" id="KW-0408">Iron</keyword>
<proteinExistence type="predicted"/>
<evidence type="ECO:0000313" key="7">
    <source>
        <dbReference type="EMBL" id="ABO98985.1"/>
    </source>
</evidence>
<organism evidence="7 8">
    <name type="scientific">Ostreococcus lucimarinus (strain CCE9901)</name>
    <dbReference type="NCBI Taxonomy" id="436017"/>
    <lineage>
        <taxon>Eukaryota</taxon>
        <taxon>Viridiplantae</taxon>
        <taxon>Chlorophyta</taxon>
        <taxon>Mamiellophyceae</taxon>
        <taxon>Mamiellales</taxon>
        <taxon>Bathycoccaceae</taxon>
        <taxon>Ostreococcus</taxon>
    </lineage>
</organism>
<dbReference type="EMBL" id="CP000592">
    <property type="protein sequence ID" value="ABO98985.1"/>
    <property type="molecule type" value="Genomic_DNA"/>
</dbReference>
<evidence type="ECO:0000256" key="4">
    <source>
        <dbReference type="SAM" id="MobiDB-lite"/>
    </source>
</evidence>
<dbReference type="InterPro" id="IPR009056">
    <property type="entry name" value="Cyt_c-like_dom"/>
</dbReference>
<dbReference type="KEGG" id="olu:OSTLU_93558"/>
<dbReference type="GeneID" id="5004711"/>
<evidence type="ECO:0000256" key="2">
    <source>
        <dbReference type="ARBA" id="ARBA00023004"/>
    </source>
</evidence>
<dbReference type="OMA" id="MCHRATE"/>
<dbReference type="RefSeq" id="XP_001420692.1">
    <property type="nucleotide sequence ID" value="XM_001420655.1"/>
</dbReference>
<name>A4S5Y8_OSTLU</name>
<evidence type="ECO:0000259" key="6">
    <source>
        <dbReference type="PROSITE" id="PS51007"/>
    </source>
</evidence>
<dbReference type="GO" id="GO:0020037">
    <property type="term" value="F:heme binding"/>
    <property type="evidence" value="ECO:0007669"/>
    <property type="project" value="InterPro"/>
</dbReference>
<dbReference type="OrthoDB" id="497068at2759"/>
<evidence type="ECO:0000313" key="8">
    <source>
        <dbReference type="Proteomes" id="UP000001568"/>
    </source>
</evidence>
<keyword evidence="3" id="KW-0349">Heme</keyword>
<gene>
    <name evidence="7" type="ORF">OSTLU_93558</name>
</gene>
<dbReference type="GO" id="GO:0046872">
    <property type="term" value="F:metal ion binding"/>
    <property type="evidence" value="ECO:0007669"/>
    <property type="project" value="UniProtKB-KW"/>
</dbReference>
<dbReference type="HOGENOM" id="CLU_776931_0_0_1"/>
<dbReference type="AlphaFoldDB" id="A4S5Y8"/>
<reference evidence="7 8" key="1">
    <citation type="journal article" date="2007" name="Proc. Natl. Acad. Sci. U.S.A.">
        <title>The tiny eukaryote Ostreococcus provides genomic insights into the paradox of plankton speciation.</title>
        <authorList>
            <person name="Palenik B."/>
            <person name="Grimwood J."/>
            <person name="Aerts A."/>
            <person name="Rouze P."/>
            <person name="Salamov A."/>
            <person name="Putnam N."/>
            <person name="Dupont C."/>
            <person name="Jorgensen R."/>
            <person name="Derelle E."/>
            <person name="Rombauts S."/>
            <person name="Zhou K."/>
            <person name="Otillar R."/>
            <person name="Merchant S.S."/>
            <person name="Podell S."/>
            <person name="Gaasterland T."/>
            <person name="Napoli C."/>
            <person name="Gendler K."/>
            <person name="Manuell A."/>
            <person name="Tai V."/>
            <person name="Vallon O."/>
            <person name="Piganeau G."/>
            <person name="Jancek S."/>
            <person name="Heijde M."/>
            <person name="Jabbari K."/>
            <person name="Bowler C."/>
            <person name="Lohr M."/>
            <person name="Robbens S."/>
            <person name="Werner G."/>
            <person name="Dubchak I."/>
            <person name="Pazour G.J."/>
            <person name="Ren Q."/>
            <person name="Paulsen I."/>
            <person name="Delwiche C."/>
            <person name="Schmutz J."/>
            <person name="Rokhsar D."/>
            <person name="Van de Peer Y."/>
            <person name="Moreau H."/>
            <person name="Grigoriev I.V."/>
        </authorList>
    </citation>
    <scope>NUCLEOTIDE SEQUENCE [LARGE SCALE GENOMIC DNA]</scope>
    <source>
        <strain evidence="7 8">CCE9901</strain>
    </source>
</reference>
<evidence type="ECO:0000256" key="5">
    <source>
        <dbReference type="SAM" id="SignalP"/>
    </source>
</evidence>
<sequence>MSSRLLLCAVLFAFVPRSRAVDVVRANDRAPSNPIFPNGLDVFGRDARCRACHALVNALNENLIPSIAAERAKPASRATYGALDALIEAALAPACRLSATWRDATTRKACERLMETREDDVAAAYHRWIKRGGGSARDGGGTRGDGSRVTVAEARSGAYDPVGWNWNYEVCGRATGACREQLAMHELAEFDDDGAGDGEARKYRSEQRPADGETVDGMLKVTAGTFHEAVVRRDADVVAYVGFPKLDKWGHFYAAAALGSVREMFASNETAREGFEIAFVDGTHNDVPPPYGSDAQAPTVAMFAAGNKNWPRYMTDMNDGKLTAFEVLQFIMRTSAKPSTVQHAHWLTQSLSQNALHRRIWDDDEL</sequence>
<accession>A4S5Y8</accession>
<feature type="region of interest" description="Disordered" evidence="4">
    <location>
        <begin position="191"/>
        <end position="211"/>
    </location>
</feature>
<feature type="signal peptide" evidence="5">
    <location>
        <begin position="1"/>
        <end position="20"/>
    </location>
</feature>
<feature type="domain" description="Cytochrome c" evidence="6">
    <location>
        <begin position="34"/>
        <end position="130"/>
    </location>
</feature>
<feature type="compositionally biased region" description="Basic and acidic residues" evidence="4">
    <location>
        <begin position="198"/>
        <end position="211"/>
    </location>
</feature>
<dbReference type="PROSITE" id="PS51007">
    <property type="entry name" value="CYTC"/>
    <property type="match status" value="1"/>
</dbReference>
<keyword evidence="8" id="KW-1185">Reference proteome</keyword>
<keyword evidence="1 3" id="KW-0479">Metal-binding</keyword>
<feature type="chain" id="PRO_5002672168" description="Cytochrome c domain-containing protein" evidence="5">
    <location>
        <begin position="21"/>
        <end position="366"/>
    </location>
</feature>
<dbReference type="GO" id="GO:0009055">
    <property type="term" value="F:electron transfer activity"/>
    <property type="evidence" value="ECO:0007669"/>
    <property type="project" value="InterPro"/>
</dbReference>